<feature type="compositionally biased region" description="Basic and acidic residues" evidence="1">
    <location>
        <begin position="38"/>
        <end position="53"/>
    </location>
</feature>
<evidence type="ECO:0000313" key="3">
    <source>
        <dbReference type="Proteomes" id="UP001595279"/>
    </source>
</evidence>
<proteinExistence type="predicted"/>
<dbReference type="Proteomes" id="UP001595279">
    <property type="component" value="Unassembled WGS sequence"/>
</dbReference>
<evidence type="ECO:0000256" key="1">
    <source>
        <dbReference type="SAM" id="MobiDB-lite"/>
    </source>
</evidence>
<organism evidence="2 3">
    <name type="scientific">Virgibacillus xinjiangensis</name>
    <dbReference type="NCBI Taxonomy" id="393090"/>
    <lineage>
        <taxon>Bacteria</taxon>
        <taxon>Bacillati</taxon>
        <taxon>Bacillota</taxon>
        <taxon>Bacilli</taxon>
        <taxon>Bacillales</taxon>
        <taxon>Bacillaceae</taxon>
        <taxon>Virgibacillus</taxon>
    </lineage>
</organism>
<feature type="region of interest" description="Disordered" evidence="1">
    <location>
        <begin position="31"/>
        <end position="53"/>
    </location>
</feature>
<dbReference type="EMBL" id="JBHRSA010000046">
    <property type="protein sequence ID" value="MFC3041107.1"/>
    <property type="molecule type" value="Genomic_DNA"/>
</dbReference>
<reference evidence="3" key="1">
    <citation type="journal article" date="2019" name="Int. J. Syst. Evol. Microbiol.">
        <title>The Global Catalogue of Microorganisms (GCM) 10K type strain sequencing project: providing services to taxonomists for standard genome sequencing and annotation.</title>
        <authorList>
            <consortium name="The Broad Institute Genomics Platform"/>
            <consortium name="The Broad Institute Genome Sequencing Center for Infectious Disease"/>
            <person name="Wu L."/>
            <person name="Ma J."/>
        </authorList>
    </citation>
    <scope>NUCLEOTIDE SEQUENCE [LARGE SCALE GENOMIC DNA]</scope>
    <source>
        <strain evidence="3">KCTC 13128</strain>
    </source>
</reference>
<comment type="caution">
    <text evidence="2">The sequence shown here is derived from an EMBL/GenBank/DDBJ whole genome shotgun (WGS) entry which is preliminary data.</text>
</comment>
<protein>
    <submittedName>
        <fullName evidence="2">YpjP family protein</fullName>
    </submittedName>
</protein>
<accession>A0ABV7CX91</accession>
<keyword evidence="3" id="KW-1185">Reference proteome</keyword>
<evidence type="ECO:0000313" key="2">
    <source>
        <dbReference type="EMBL" id="MFC3041107.1"/>
    </source>
</evidence>
<dbReference type="RefSeq" id="WP_390273187.1">
    <property type="nucleotide sequence ID" value="NZ_JBHRSA010000046.1"/>
</dbReference>
<dbReference type="Pfam" id="PF14005">
    <property type="entry name" value="YpjP"/>
    <property type="match status" value="1"/>
</dbReference>
<name>A0ABV7CX91_9BACI</name>
<gene>
    <name evidence="2" type="ORF">ACFOGI_12740</name>
</gene>
<sequence>MKPWVRKALVAMITVMTLGMYTPPVHLTAEAENEGSETDARQDAERGQAAADTREELDVTLELNDQDYLQTLTEKAKEKTLHKLGPRIVPQVEDEFTSVILPKMTDVLEGLVTDQGGGIAVPYYSITEEPSPGVGERIFNIHDDREGKDIAKFHVRRDNRPLEGYWFNFHYHLSQDGFEQHHDIGEIYWDKNMPPKWMA</sequence>
<dbReference type="InterPro" id="IPR025616">
    <property type="entry name" value="YpjP"/>
</dbReference>